<keyword evidence="2" id="KW-1185">Reference proteome</keyword>
<gene>
    <name evidence="1" type="ORF">G8E10_21710</name>
</gene>
<evidence type="ECO:0000313" key="2">
    <source>
        <dbReference type="Proteomes" id="UP001155840"/>
    </source>
</evidence>
<dbReference type="RefSeq" id="WP_132662742.1">
    <property type="nucleotide sequence ID" value="NZ_JAANCM010000013.1"/>
</dbReference>
<evidence type="ECO:0000313" key="1">
    <source>
        <dbReference type="EMBL" id="NHT78327.1"/>
    </source>
</evidence>
<sequence length="280" mass="31733">MILFSLPVHEKPEIVRDQVENIRYFCPEALICIHVSSGATVDKDEFRRQCDLENVFVNPSSYETIWCEGLMHTHVSNFLHALEQGRRFDKVVLLSSNELLVKPGLAAYVADYSIGSQTEIYDTATDWGSFRSDVLSAIPMRKFLSRLDMKGYFGGQAEGQFYDTKIFAHITRMFIDHFPMAPCGFPSEEVIPPTIAAHYAMNGMDAALPITFCDYCTNLAISTEIIDQIRAGTGTVYARRYLKALRSPHMGICSMPGVFSVKRIPREDCDLRRYVRSLMV</sequence>
<dbReference type="AlphaFoldDB" id="A0AA43ZI57"/>
<protein>
    <submittedName>
        <fullName evidence="1">Uncharacterized protein</fullName>
    </submittedName>
</protein>
<organism evidence="1 2">
    <name type="scientific">Ferranicluibacter rubi</name>
    <dbReference type="NCBI Taxonomy" id="2715133"/>
    <lineage>
        <taxon>Bacteria</taxon>
        <taxon>Pseudomonadati</taxon>
        <taxon>Pseudomonadota</taxon>
        <taxon>Alphaproteobacteria</taxon>
        <taxon>Hyphomicrobiales</taxon>
        <taxon>Rhizobiaceae</taxon>
        <taxon>Ferranicluibacter</taxon>
    </lineage>
</organism>
<name>A0AA43ZI57_9HYPH</name>
<accession>A0AA43ZI57</accession>
<comment type="caution">
    <text evidence="1">The sequence shown here is derived from an EMBL/GenBank/DDBJ whole genome shotgun (WGS) entry which is preliminary data.</text>
</comment>
<reference evidence="1" key="1">
    <citation type="submission" date="2020-03" db="EMBL/GenBank/DDBJ databases">
        <title>Ferranicluibacter endophyticum gen. nov., sp. nov., a new genus isolated from Rubus ulmifolius Schott. stem.</title>
        <authorList>
            <person name="Roca-Couso R."/>
            <person name="Flores-Felix J.D."/>
            <person name="Igual J.M."/>
            <person name="Rivas R."/>
        </authorList>
    </citation>
    <scope>NUCLEOTIDE SEQUENCE</scope>
    <source>
        <strain evidence="1">CRRU44</strain>
    </source>
</reference>
<dbReference type="EMBL" id="JAANCM010000013">
    <property type="protein sequence ID" value="NHT78327.1"/>
    <property type="molecule type" value="Genomic_DNA"/>
</dbReference>
<dbReference type="Proteomes" id="UP001155840">
    <property type="component" value="Unassembled WGS sequence"/>
</dbReference>
<proteinExistence type="predicted"/>